<protein>
    <submittedName>
        <fullName evidence="1">Uncharacterized protein</fullName>
    </submittedName>
</protein>
<reference evidence="1 2" key="1">
    <citation type="submission" date="2019-01" db="EMBL/GenBank/DDBJ databases">
        <authorList>
            <person name="Chen W.-M."/>
        </authorList>
    </citation>
    <scope>NUCLEOTIDE SEQUENCE [LARGE SCALE GENOMIC DNA]</scope>
    <source>
        <strain evidence="1 2">TER-1</strain>
    </source>
</reference>
<accession>A0A3S3U9M4</accession>
<proteinExistence type="predicted"/>
<evidence type="ECO:0000313" key="1">
    <source>
        <dbReference type="EMBL" id="RVU18788.1"/>
    </source>
</evidence>
<sequence length="78" mass="8058">MPAKKPKHTAFTVAVSAMDETSGSLVLKVYVAMAPDPNAALDAVRAVAAPDAAAELSGTLSDRLASRLKLRAGEVRPI</sequence>
<dbReference type="AlphaFoldDB" id="A0A3S3U9M4"/>
<organism evidence="1 2">
    <name type="scientific">Methylobacterium oryzihabitans</name>
    <dbReference type="NCBI Taxonomy" id="2499852"/>
    <lineage>
        <taxon>Bacteria</taxon>
        <taxon>Pseudomonadati</taxon>
        <taxon>Pseudomonadota</taxon>
        <taxon>Alphaproteobacteria</taxon>
        <taxon>Hyphomicrobiales</taxon>
        <taxon>Methylobacteriaceae</taxon>
        <taxon>Methylobacterium</taxon>
    </lineage>
</organism>
<dbReference type="OrthoDB" id="8003893at2"/>
<gene>
    <name evidence="1" type="ORF">EOE48_10420</name>
</gene>
<name>A0A3S3U9M4_9HYPH</name>
<keyword evidence="2" id="KW-1185">Reference proteome</keyword>
<dbReference type="EMBL" id="SACP01000008">
    <property type="protein sequence ID" value="RVU18788.1"/>
    <property type="molecule type" value="Genomic_DNA"/>
</dbReference>
<dbReference type="RefSeq" id="WP_127728731.1">
    <property type="nucleotide sequence ID" value="NZ_SACP01000008.1"/>
</dbReference>
<comment type="caution">
    <text evidence="1">The sequence shown here is derived from an EMBL/GenBank/DDBJ whole genome shotgun (WGS) entry which is preliminary data.</text>
</comment>
<evidence type="ECO:0000313" key="2">
    <source>
        <dbReference type="Proteomes" id="UP000286997"/>
    </source>
</evidence>
<dbReference type="Proteomes" id="UP000286997">
    <property type="component" value="Unassembled WGS sequence"/>
</dbReference>